<evidence type="ECO:0000259" key="12">
    <source>
        <dbReference type="PROSITE" id="PS51178"/>
    </source>
</evidence>
<proteinExistence type="predicted"/>
<evidence type="ECO:0000256" key="4">
    <source>
        <dbReference type="ARBA" id="ARBA00022741"/>
    </source>
</evidence>
<feature type="region of interest" description="Disordered" evidence="9">
    <location>
        <begin position="322"/>
        <end position="369"/>
    </location>
</feature>
<dbReference type="Gene3D" id="3.30.10.20">
    <property type="match status" value="4"/>
</dbReference>
<evidence type="ECO:0000259" key="11">
    <source>
        <dbReference type="PROSITE" id="PS50011"/>
    </source>
</evidence>
<keyword evidence="6" id="KW-0067">ATP-binding</keyword>
<evidence type="ECO:0000313" key="13">
    <source>
        <dbReference type="EMBL" id="MFC6869629.1"/>
    </source>
</evidence>
<dbReference type="EMBL" id="JBHSXX010000001">
    <property type="protein sequence ID" value="MFC6869629.1"/>
    <property type="molecule type" value="Genomic_DNA"/>
</dbReference>
<keyword evidence="5" id="KW-0418">Kinase</keyword>
<evidence type="ECO:0000313" key="14">
    <source>
        <dbReference type="Proteomes" id="UP001596337"/>
    </source>
</evidence>
<dbReference type="SMART" id="SM00740">
    <property type="entry name" value="PASTA"/>
    <property type="match status" value="4"/>
</dbReference>
<evidence type="ECO:0000256" key="10">
    <source>
        <dbReference type="SAM" id="Phobius"/>
    </source>
</evidence>
<protein>
    <recommendedName>
        <fullName evidence="1">non-specific serine/threonine protein kinase</fullName>
        <ecNumber evidence="1">2.7.11.1</ecNumber>
    </recommendedName>
</protein>
<comment type="catalytic activity">
    <reaction evidence="8">
        <text>L-seryl-[protein] + ATP = O-phospho-L-seryl-[protein] + ADP + H(+)</text>
        <dbReference type="Rhea" id="RHEA:17989"/>
        <dbReference type="Rhea" id="RHEA-COMP:9863"/>
        <dbReference type="Rhea" id="RHEA-COMP:11604"/>
        <dbReference type="ChEBI" id="CHEBI:15378"/>
        <dbReference type="ChEBI" id="CHEBI:29999"/>
        <dbReference type="ChEBI" id="CHEBI:30616"/>
        <dbReference type="ChEBI" id="CHEBI:83421"/>
        <dbReference type="ChEBI" id="CHEBI:456216"/>
        <dbReference type="EC" id="2.7.11.1"/>
    </reaction>
</comment>
<dbReference type="Gene3D" id="1.10.510.10">
    <property type="entry name" value="Transferase(Phosphotransferase) domain 1"/>
    <property type="match status" value="1"/>
</dbReference>
<keyword evidence="14" id="KW-1185">Reference proteome</keyword>
<evidence type="ECO:0000256" key="7">
    <source>
        <dbReference type="ARBA" id="ARBA00047899"/>
    </source>
</evidence>
<keyword evidence="10" id="KW-0472">Membrane</keyword>
<dbReference type="InterPro" id="IPR011009">
    <property type="entry name" value="Kinase-like_dom_sf"/>
</dbReference>
<dbReference type="PANTHER" id="PTHR43289">
    <property type="entry name" value="MITOGEN-ACTIVATED PROTEIN KINASE KINASE KINASE 20-RELATED"/>
    <property type="match status" value="1"/>
</dbReference>
<dbReference type="InterPro" id="IPR005543">
    <property type="entry name" value="PASTA_dom"/>
</dbReference>
<feature type="domain" description="Protein kinase" evidence="11">
    <location>
        <begin position="17"/>
        <end position="292"/>
    </location>
</feature>
<dbReference type="Proteomes" id="UP001596337">
    <property type="component" value="Unassembled WGS sequence"/>
</dbReference>
<dbReference type="PROSITE" id="PS50011">
    <property type="entry name" value="PROTEIN_KINASE_DOM"/>
    <property type="match status" value="1"/>
</dbReference>
<dbReference type="Pfam" id="PF00069">
    <property type="entry name" value="Pkinase"/>
    <property type="match status" value="1"/>
</dbReference>
<name>A0ABW2C4C3_9PSEU</name>
<feature type="domain" description="PASTA" evidence="12">
    <location>
        <begin position="536"/>
        <end position="604"/>
    </location>
</feature>
<keyword evidence="10" id="KW-0812">Transmembrane</keyword>
<dbReference type="InterPro" id="IPR008271">
    <property type="entry name" value="Ser/Thr_kinase_AS"/>
</dbReference>
<dbReference type="PANTHER" id="PTHR43289:SF34">
    <property type="entry name" value="SERINE_THREONINE-PROTEIN KINASE YBDM-RELATED"/>
    <property type="match status" value="1"/>
</dbReference>
<dbReference type="Pfam" id="PF03793">
    <property type="entry name" value="PASTA"/>
    <property type="match status" value="3"/>
</dbReference>
<keyword evidence="10" id="KW-1133">Transmembrane helix</keyword>
<dbReference type="EC" id="2.7.11.1" evidence="1"/>
<evidence type="ECO:0000256" key="3">
    <source>
        <dbReference type="ARBA" id="ARBA00022679"/>
    </source>
</evidence>
<dbReference type="RefSeq" id="WP_345397439.1">
    <property type="nucleotide sequence ID" value="NZ_BAABLA010000027.1"/>
</dbReference>
<feature type="compositionally biased region" description="Basic and acidic residues" evidence="9">
    <location>
        <begin position="357"/>
        <end position="369"/>
    </location>
</feature>
<dbReference type="PROSITE" id="PS00108">
    <property type="entry name" value="PROTEIN_KINASE_ST"/>
    <property type="match status" value="1"/>
</dbReference>
<feature type="domain" description="PASTA" evidence="12">
    <location>
        <begin position="400"/>
        <end position="466"/>
    </location>
</feature>
<accession>A0ABW2C4C3</accession>
<dbReference type="InterPro" id="IPR000719">
    <property type="entry name" value="Prot_kinase_dom"/>
</dbReference>
<dbReference type="PROSITE" id="PS51178">
    <property type="entry name" value="PASTA"/>
    <property type="match status" value="2"/>
</dbReference>
<evidence type="ECO:0000256" key="1">
    <source>
        <dbReference type="ARBA" id="ARBA00012513"/>
    </source>
</evidence>
<comment type="catalytic activity">
    <reaction evidence="7">
        <text>L-threonyl-[protein] + ATP = O-phospho-L-threonyl-[protein] + ADP + H(+)</text>
        <dbReference type="Rhea" id="RHEA:46608"/>
        <dbReference type="Rhea" id="RHEA-COMP:11060"/>
        <dbReference type="Rhea" id="RHEA-COMP:11605"/>
        <dbReference type="ChEBI" id="CHEBI:15378"/>
        <dbReference type="ChEBI" id="CHEBI:30013"/>
        <dbReference type="ChEBI" id="CHEBI:30616"/>
        <dbReference type="ChEBI" id="CHEBI:61977"/>
        <dbReference type="ChEBI" id="CHEBI:456216"/>
        <dbReference type="EC" id="2.7.11.1"/>
    </reaction>
</comment>
<organism evidence="13 14">
    <name type="scientific">Haloechinothrix salitolerans</name>
    <dbReference type="NCBI Taxonomy" id="926830"/>
    <lineage>
        <taxon>Bacteria</taxon>
        <taxon>Bacillati</taxon>
        <taxon>Actinomycetota</taxon>
        <taxon>Actinomycetes</taxon>
        <taxon>Pseudonocardiales</taxon>
        <taxon>Pseudonocardiaceae</taxon>
        <taxon>Haloechinothrix</taxon>
    </lineage>
</organism>
<evidence type="ECO:0000256" key="2">
    <source>
        <dbReference type="ARBA" id="ARBA00022527"/>
    </source>
</evidence>
<comment type="caution">
    <text evidence="13">The sequence shown here is derived from an EMBL/GenBank/DDBJ whole genome shotgun (WGS) entry which is preliminary data.</text>
</comment>
<keyword evidence="2" id="KW-0723">Serine/threonine-protein kinase</keyword>
<dbReference type="Gene3D" id="3.30.200.20">
    <property type="entry name" value="Phosphorylase Kinase, domain 1"/>
    <property type="match status" value="1"/>
</dbReference>
<gene>
    <name evidence="13" type="ORF">ACFQGD_21040</name>
</gene>
<dbReference type="CDD" id="cd06577">
    <property type="entry name" value="PASTA_pknB"/>
    <property type="match status" value="4"/>
</dbReference>
<evidence type="ECO:0000256" key="8">
    <source>
        <dbReference type="ARBA" id="ARBA00048679"/>
    </source>
</evidence>
<dbReference type="CDD" id="cd14014">
    <property type="entry name" value="STKc_PknB_like"/>
    <property type="match status" value="1"/>
</dbReference>
<evidence type="ECO:0000256" key="9">
    <source>
        <dbReference type="SAM" id="MobiDB-lite"/>
    </source>
</evidence>
<dbReference type="SMART" id="SM00220">
    <property type="entry name" value="S_TKc"/>
    <property type="match status" value="1"/>
</dbReference>
<evidence type="ECO:0000256" key="6">
    <source>
        <dbReference type="ARBA" id="ARBA00022840"/>
    </source>
</evidence>
<reference evidence="14" key="1">
    <citation type="journal article" date="2019" name="Int. J. Syst. Evol. Microbiol.">
        <title>The Global Catalogue of Microorganisms (GCM) 10K type strain sequencing project: providing services to taxonomists for standard genome sequencing and annotation.</title>
        <authorList>
            <consortium name="The Broad Institute Genomics Platform"/>
            <consortium name="The Broad Institute Genome Sequencing Center for Infectious Disease"/>
            <person name="Wu L."/>
            <person name="Ma J."/>
        </authorList>
    </citation>
    <scope>NUCLEOTIDE SEQUENCE [LARGE SCALE GENOMIC DNA]</scope>
    <source>
        <strain evidence="14">KCTC 32255</strain>
    </source>
</reference>
<dbReference type="SUPFAM" id="SSF56112">
    <property type="entry name" value="Protein kinase-like (PK-like)"/>
    <property type="match status" value="1"/>
</dbReference>
<keyword evidence="3" id="KW-0808">Transferase</keyword>
<keyword evidence="4" id="KW-0547">Nucleotide-binding</keyword>
<sequence>MTAREATLVGELLDHRYEVRSLLARGGMSAVYRGIDTRLDRPVAIKVMDQQYAADRSWTERFEQEARAAAKLHHPNVVAVHDQGVDQSGDNVHAFLVMELVDGGTLRDLLEHRGKLDPALALSIIEQVLSALAAAHQADLVHRDIKPENVLIGRVSGPGQQGGGIVKVADFGLVRALASAGTTSSSVILGTVAYLSPEQVETGVATTRSDVYSVGLLLYEMLTGSPAFTGDTALSVAYQHVNTDVPAPSASNPRVPAALDGLVRMATSRRVQDRPADATAMLAESRRVRDTLGLALVPVPALPPPDAEADDDRTVPAMAPVTPISNDAPAHGAPANGMPRNGEPSGAGNKPINRTQLLDHPDEVFDEQRTRRRVPRFAVLAAALLAIAGLVAGGMWVYDIASRVTVPDVEGMPLERAKQVLAAAELTPRVVEERHNTIGENTAIGTDPAAGAELSAGDEITLVMSLGRPTVPDIEPGTSRADAIAAIEKVQLTATHDPSIDEYHESIPEGAVLGVAPSPGTPLAIGETVTYALSKGPPPTPVPTVAGKSRDEAFSILREAGFEPYDAGEEFSPDVAAGHVVRTDPGAGTTPDSEGVRVGVYVSNAVEVPNLSFKTVDDARRILADAGLTAEIVRGGDSPVGSRVFRQQPDGGERVEAGSAVRLWAFP</sequence>
<feature type="transmembrane region" description="Helical" evidence="10">
    <location>
        <begin position="377"/>
        <end position="398"/>
    </location>
</feature>
<evidence type="ECO:0000256" key="5">
    <source>
        <dbReference type="ARBA" id="ARBA00022777"/>
    </source>
</evidence>